<evidence type="ECO:0000256" key="2">
    <source>
        <dbReference type="ARBA" id="ARBA00022737"/>
    </source>
</evidence>
<dbReference type="InterPro" id="IPR058922">
    <property type="entry name" value="WHD_DRP"/>
</dbReference>
<dbReference type="eggNOG" id="KOG4658">
    <property type="taxonomic scope" value="Eukaryota"/>
</dbReference>
<organism evidence="11 12">
    <name type="scientific">Phaseolus vulgaris</name>
    <name type="common">Kidney bean</name>
    <name type="synonym">French bean</name>
    <dbReference type="NCBI Taxonomy" id="3885"/>
    <lineage>
        <taxon>Eukaryota</taxon>
        <taxon>Viridiplantae</taxon>
        <taxon>Streptophyta</taxon>
        <taxon>Embryophyta</taxon>
        <taxon>Tracheophyta</taxon>
        <taxon>Spermatophyta</taxon>
        <taxon>Magnoliopsida</taxon>
        <taxon>eudicotyledons</taxon>
        <taxon>Gunneridae</taxon>
        <taxon>Pentapetalae</taxon>
        <taxon>rosids</taxon>
        <taxon>fabids</taxon>
        <taxon>Fabales</taxon>
        <taxon>Fabaceae</taxon>
        <taxon>Papilionoideae</taxon>
        <taxon>50 kb inversion clade</taxon>
        <taxon>NPAAA clade</taxon>
        <taxon>indigoferoid/millettioid clade</taxon>
        <taxon>Phaseoleae</taxon>
        <taxon>Phaseolus</taxon>
    </lineage>
</organism>
<dbReference type="GO" id="GO:0043531">
    <property type="term" value="F:ADP binding"/>
    <property type="evidence" value="ECO:0007669"/>
    <property type="project" value="InterPro"/>
</dbReference>
<keyword evidence="12" id="KW-1185">Reference proteome</keyword>
<dbReference type="OMA" id="ESEIWRF"/>
<keyword evidence="4" id="KW-0611">Plant defense</keyword>
<name>V7BUR8_PHAVU</name>
<evidence type="ECO:0000259" key="8">
    <source>
        <dbReference type="Pfam" id="PF18052"/>
    </source>
</evidence>
<dbReference type="Gene3D" id="3.40.50.300">
    <property type="entry name" value="P-loop containing nucleotide triphosphate hydrolases"/>
    <property type="match status" value="1"/>
</dbReference>
<feature type="domain" description="NB-ARC" evidence="7">
    <location>
        <begin position="185"/>
        <end position="357"/>
    </location>
</feature>
<dbReference type="Pfam" id="PF00931">
    <property type="entry name" value="NB-ARC"/>
    <property type="match status" value="1"/>
</dbReference>
<accession>V7BUR8</accession>
<dbReference type="Gene3D" id="1.10.10.10">
    <property type="entry name" value="Winged helix-like DNA-binding domain superfamily/Winged helix DNA-binding domain"/>
    <property type="match status" value="1"/>
</dbReference>
<dbReference type="InterPro" id="IPR036388">
    <property type="entry name" value="WH-like_DNA-bd_sf"/>
</dbReference>
<evidence type="ECO:0000256" key="4">
    <source>
        <dbReference type="ARBA" id="ARBA00022821"/>
    </source>
</evidence>
<evidence type="ECO:0000256" key="3">
    <source>
        <dbReference type="ARBA" id="ARBA00022741"/>
    </source>
</evidence>
<gene>
    <name evidence="11" type="ORF">PHAVU_005G014000g</name>
</gene>
<keyword evidence="6" id="KW-0175">Coiled coil</keyword>
<dbReference type="InterPro" id="IPR041118">
    <property type="entry name" value="Rx_N"/>
</dbReference>
<dbReference type="Pfam" id="PF23559">
    <property type="entry name" value="WHD_DRP"/>
    <property type="match status" value="1"/>
</dbReference>
<protein>
    <recommendedName>
        <fullName evidence="13">Disease resistance RPP13-like protein 1</fullName>
    </recommendedName>
</protein>
<dbReference type="InterPro" id="IPR042197">
    <property type="entry name" value="Apaf_helical"/>
</dbReference>
<dbReference type="GO" id="GO:0051707">
    <property type="term" value="P:response to other organism"/>
    <property type="evidence" value="ECO:0007669"/>
    <property type="project" value="UniProtKB-ARBA"/>
</dbReference>
<dbReference type="Pfam" id="PF18052">
    <property type="entry name" value="Rx_N"/>
    <property type="match status" value="1"/>
</dbReference>
<reference evidence="12" key="1">
    <citation type="journal article" date="2014" name="Nat. Genet.">
        <title>A reference genome for common bean and genome-wide analysis of dual domestications.</title>
        <authorList>
            <person name="Schmutz J."/>
            <person name="McClean P.E."/>
            <person name="Mamidi S."/>
            <person name="Wu G.A."/>
            <person name="Cannon S.B."/>
            <person name="Grimwood J."/>
            <person name="Jenkins J."/>
            <person name="Shu S."/>
            <person name="Song Q."/>
            <person name="Chavarro C."/>
            <person name="Torres-Torres M."/>
            <person name="Geffroy V."/>
            <person name="Moghaddam S.M."/>
            <person name="Gao D."/>
            <person name="Abernathy B."/>
            <person name="Barry K."/>
            <person name="Blair M."/>
            <person name="Brick M.A."/>
            <person name="Chovatia M."/>
            <person name="Gepts P."/>
            <person name="Goodstein D.M."/>
            <person name="Gonzales M."/>
            <person name="Hellsten U."/>
            <person name="Hyten D.L."/>
            <person name="Jia G."/>
            <person name="Kelly J.D."/>
            <person name="Kudrna D."/>
            <person name="Lee R."/>
            <person name="Richard M.M."/>
            <person name="Miklas P.N."/>
            <person name="Osorno J.M."/>
            <person name="Rodrigues J."/>
            <person name="Thareau V."/>
            <person name="Urrea C.A."/>
            <person name="Wang M."/>
            <person name="Yu Y."/>
            <person name="Zhang M."/>
            <person name="Wing R.A."/>
            <person name="Cregan P.B."/>
            <person name="Rokhsar D.S."/>
            <person name="Jackson S.A."/>
        </authorList>
    </citation>
    <scope>NUCLEOTIDE SEQUENCE [LARGE SCALE GENOMIC DNA]</scope>
    <source>
        <strain evidence="12">cv. G19833</strain>
    </source>
</reference>
<keyword evidence="3" id="KW-0547">Nucleotide-binding</keyword>
<dbReference type="Pfam" id="PF25019">
    <property type="entry name" value="LRR_R13L1-DRL21"/>
    <property type="match status" value="1"/>
</dbReference>
<keyword evidence="5" id="KW-0067">ATP-binding</keyword>
<feature type="domain" description="Disease resistance protein winged helix" evidence="9">
    <location>
        <begin position="441"/>
        <end position="509"/>
    </location>
</feature>
<evidence type="ECO:0000313" key="12">
    <source>
        <dbReference type="Proteomes" id="UP000000226"/>
    </source>
</evidence>
<dbReference type="Gene3D" id="3.80.10.10">
    <property type="entry name" value="Ribonuclease Inhibitor"/>
    <property type="match status" value="2"/>
</dbReference>
<evidence type="ECO:0000256" key="5">
    <source>
        <dbReference type="ARBA" id="ARBA00022840"/>
    </source>
</evidence>
<dbReference type="FunFam" id="1.10.10.10:FF:000322">
    <property type="entry name" value="Probable disease resistance protein At1g63360"/>
    <property type="match status" value="1"/>
</dbReference>
<dbReference type="InterPro" id="IPR032675">
    <property type="entry name" value="LRR_dom_sf"/>
</dbReference>
<evidence type="ECO:0000259" key="7">
    <source>
        <dbReference type="Pfam" id="PF00931"/>
    </source>
</evidence>
<dbReference type="Gramene" id="ESW20778">
    <property type="protein sequence ID" value="ESW20778"/>
    <property type="gene ID" value="PHAVU_005G014000g"/>
</dbReference>
<keyword evidence="2" id="KW-0677">Repeat</keyword>
<dbReference type="PANTHER" id="PTHR36766">
    <property type="entry name" value="PLANT BROAD-SPECTRUM MILDEW RESISTANCE PROTEIN RPW8"/>
    <property type="match status" value="1"/>
</dbReference>
<dbReference type="InterPro" id="IPR056789">
    <property type="entry name" value="LRR_R13L1-DRL21"/>
</dbReference>
<dbReference type="Gene3D" id="1.10.8.430">
    <property type="entry name" value="Helical domain of apoptotic protease-activating factors"/>
    <property type="match status" value="1"/>
</dbReference>
<dbReference type="InterPro" id="IPR002182">
    <property type="entry name" value="NB-ARC"/>
</dbReference>
<evidence type="ECO:0000313" key="11">
    <source>
        <dbReference type="EMBL" id="ESW20778.1"/>
    </source>
</evidence>
<dbReference type="AlphaFoldDB" id="V7BUR8"/>
<evidence type="ECO:0000259" key="9">
    <source>
        <dbReference type="Pfam" id="PF23559"/>
    </source>
</evidence>
<evidence type="ECO:0000256" key="6">
    <source>
        <dbReference type="SAM" id="Coils"/>
    </source>
</evidence>
<dbReference type="PANTHER" id="PTHR36766:SF40">
    <property type="entry name" value="DISEASE RESISTANCE PROTEIN RGA3"/>
    <property type="match status" value="1"/>
</dbReference>
<feature type="domain" description="Disease resistance N-terminal" evidence="8">
    <location>
        <begin position="10"/>
        <end position="103"/>
    </location>
</feature>
<dbReference type="Gene3D" id="1.20.5.4130">
    <property type="match status" value="1"/>
</dbReference>
<dbReference type="InterPro" id="IPR027417">
    <property type="entry name" value="P-loop_NTPase"/>
</dbReference>
<dbReference type="EMBL" id="CM002292">
    <property type="protein sequence ID" value="ESW20778.1"/>
    <property type="molecule type" value="Genomic_DNA"/>
</dbReference>
<dbReference type="GO" id="GO:0006952">
    <property type="term" value="P:defense response"/>
    <property type="evidence" value="ECO:0007669"/>
    <property type="project" value="UniProtKB-KW"/>
</dbReference>
<dbReference type="SUPFAM" id="SSF52540">
    <property type="entry name" value="P-loop containing nucleoside triphosphate hydrolases"/>
    <property type="match status" value="1"/>
</dbReference>
<evidence type="ECO:0000259" key="10">
    <source>
        <dbReference type="Pfam" id="PF25019"/>
    </source>
</evidence>
<keyword evidence="1" id="KW-0433">Leucine-rich repeat</keyword>
<proteinExistence type="predicted"/>
<sequence length="1183" mass="135154">MSLEIVGGAVLSAFLQVAFQKLASPQILDFFHARQLDQKLLNKLKIKLHSIQSLADDAERKQFTDPHVRNWLLMVKDAVLNAEDLLDDIQNLSKRQDDESESQTSGCTCKVLNFFKSSPITITSLNKEIECKMEEILDDLEFLSSQRGDLGLKTGTGVGSGSSNEPQTSQTTSLVVGTDFYGRDDDKELIVNWLTSDINDHNQPSILSIVGMGGLGKTTLAQHVFNHPRMDEAKFDAKAWVCVSDEFDVFKVSKAILEQVTTSTDDSRDTEMVHRRLKEKLTGKKFLLILDDVWNENQPKWEEVRKPLVSGAPGSKILVTTRSEEVASTMWSEKYSLQQLQGDDCWNLFAKYAFRDDDTTLNPKCSEIGMKIVKKCKGLPLALKTMGSMLYNKSSILEWETVFESEIWRFSKERCDIIPALALSYIHLPSHLKVCFAYCALFPKDYEFKKEDLIQLWMTENFAHCHQHGRTPEEVCQQYFNDLLSRSFFQQPDENEEVFVMHDLLLDLAKYVGEGLYFRCELDQTEKIQKVTRHFSFELGYPRCFDGFGTLCNTERLRTFIPNHRRSPLYDSWRWGIKMSIHELFSKFKFIRILSLLDCSDLEELPDSIANLEHLRSLDLSGTDIKRLNEKICSLSHLQILKLNDCSDLEELPSKLHLLTNLCRLETEVRKVPPHLGKLKNLKVVMNSFDVGHSRELGIQQLRELNLDGSLLIWNLRTIWNSVDALEADLKNKSHLVALTLEWGWNQNSIDSKKEEEVIENLQPSKNLKELSICRYGGKRFPNWLLDNSLWNMVHLALVGCESCERLPPLGLLPFLKVLYIRKLDGIVSIDGDFHGNNSFSFKSLETLEFSVMSRWEKWDCQAVTSAFPNLRRLSIAYCGKLKGQLPKQLNPLETLQIKGCQELEASVPKALDLELGDCGKLQLEWATMKRLTMKETSLLEIVRSDTLEHLQIDSPLESINDDCVSLLTFQMDLFPTLKTVSLNGFGNLEMISQSLIHDHLEELTLKNCPKLKSFLGSMHMLLPSLKRLCIQDCPRLESFREGGFPSNLQTMTLEGCSILDNCSSLVGSLKRVLKDNSSLESLWIENLDSECIPDEGLFPLSLTSLYILGCPNLKKLQGFHQLSPLKNLILINCLNLQHLPEEGLPKSISKLDIRGCPLLQRRCQKERGEDWEKIAHIQKIWQ</sequence>
<dbReference type="FunFam" id="3.40.50.300:FF:001091">
    <property type="entry name" value="Probable disease resistance protein At1g61300"/>
    <property type="match status" value="1"/>
</dbReference>
<feature type="coiled-coil region" evidence="6">
    <location>
        <begin position="41"/>
        <end position="102"/>
    </location>
</feature>
<dbReference type="OrthoDB" id="1733640at2759"/>
<feature type="domain" description="R13L1/DRL21-like LRR repeat region" evidence="10">
    <location>
        <begin position="699"/>
        <end position="823"/>
    </location>
</feature>
<evidence type="ECO:0008006" key="13">
    <source>
        <dbReference type="Google" id="ProtNLM"/>
    </source>
</evidence>
<dbReference type="Proteomes" id="UP000000226">
    <property type="component" value="Chromosome 5"/>
</dbReference>
<dbReference type="GO" id="GO:0005524">
    <property type="term" value="F:ATP binding"/>
    <property type="evidence" value="ECO:0007669"/>
    <property type="project" value="UniProtKB-KW"/>
</dbReference>
<dbReference type="PRINTS" id="PR00364">
    <property type="entry name" value="DISEASERSIST"/>
</dbReference>
<evidence type="ECO:0000256" key="1">
    <source>
        <dbReference type="ARBA" id="ARBA00022614"/>
    </source>
</evidence>
<dbReference type="SUPFAM" id="SSF52058">
    <property type="entry name" value="L domain-like"/>
    <property type="match status" value="2"/>
</dbReference>